<feature type="transmembrane region" description="Helical" evidence="8">
    <location>
        <begin position="49"/>
        <end position="69"/>
    </location>
</feature>
<feature type="transmembrane region" description="Helical" evidence="8">
    <location>
        <begin position="246"/>
        <end position="272"/>
    </location>
</feature>
<keyword evidence="5 8" id="KW-0812">Transmembrane</keyword>
<evidence type="ECO:0000256" key="5">
    <source>
        <dbReference type="ARBA" id="ARBA00022692"/>
    </source>
</evidence>
<evidence type="ECO:0000256" key="7">
    <source>
        <dbReference type="ARBA" id="ARBA00023136"/>
    </source>
</evidence>
<gene>
    <name evidence="10" type="ORF">U6N30_19915</name>
</gene>
<dbReference type="SUPFAM" id="SSF161098">
    <property type="entry name" value="MetI-like"/>
    <property type="match status" value="2"/>
</dbReference>
<reference evidence="10 11" key="1">
    <citation type="submission" date="2023-12" db="EMBL/GenBank/DDBJ databases">
        <title>Blastococcus brunescens sp. nov., an actonobacterium isolated from sandstone collected in sahara desert.</title>
        <authorList>
            <person name="Gtari M."/>
            <person name="Ghodhbane F."/>
        </authorList>
    </citation>
    <scope>NUCLEOTIDE SEQUENCE [LARGE SCALE GENOMIC DNA]</scope>
    <source>
        <strain evidence="10 11">BMG 8361</strain>
    </source>
</reference>
<evidence type="ECO:0000256" key="3">
    <source>
        <dbReference type="ARBA" id="ARBA00022475"/>
    </source>
</evidence>
<evidence type="ECO:0000313" key="10">
    <source>
        <dbReference type="EMBL" id="WRL62290.1"/>
    </source>
</evidence>
<proteinExistence type="inferred from homology"/>
<comment type="similarity">
    <text evidence="8">Belongs to the binding-protein-dependent transport system permease family.</text>
</comment>
<dbReference type="CDD" id="cd06261">
    <property type="entry name" value="TM_PBP2"/>
    <property type="match status" value="1"/>
</dbReference>
<protein>
    <submittedName>
        <fullName evidence="10">ABC transporter permease subunit</fullName>
    </submittedName>
</protein>
<feature type="domain" description="ABC transmembrane type-1" evidence="9">
    <location>
        <begin position="304"/>
        <end position="359"/>
    </location>
</feature>
<dbReference type="PANTHER" id="PTHR43357:SF4">
    <property type="entry name" value="INNER MEMBRANE ABC TRANSPORTER PERMEASE PROTEIN YDCV"/>
    <property type="match status" value="1"/>
</dbReference>
<keyword evidence="11" id="KW-1185">Reference proteome</keyword>
<dbReference type="EMBL" id="CP141261">
    <property type="protein sequence ID" value="WRL62290.1"/>
    <property type="molecule type" value="Genomic_DNA"/>
</dbReference>
<evidence type="ECO:0000313" key="11">
    <source>
        <dbReference type="Proteomes" id="UP001324287"/>
    </source>
</evidence>
<dbReference type="Gene3D" id="1.10.3720.10">
    <property type="entry name" value="MetI-like"/>
    <property type="match status" value="2"/>
</dbReference>
<feature type="transmembrane region" description="Helical" evidence="8">
    <location>
        <begin position="15"/>
        <end position="37"/>
    </location>
</feature>
<keyword evidence="4" id="KW-0997">Cell inner membrane</keyword>
<sequence>MLSQGDVLEAIFNSFWIGTATTVGALLIAVPFAFLVSRTDMPGRKFFRSVAVLTFAAPSFIAAMGWILLLGPRGGLLNEYILVPLGLPAFDIFGAQGIILVLTLFLYPLIFLPVTDALDNMDSRLEEAAESAGATRGHTLRKVTLPLMLPPIFSGSLLVFISAFVIFGPVALLGGPVGFQTIPTAMLELMTFPPRIEYAAVLGLPVLFALGVLLYLQRKLYGRRAYTTVGGKPGQKRTVHLGVWRWAAWFFGFVVLLFSIVLPFGVLLLTSFRKAVGLPLTWDNLVLFDNYTALVERPAILESFWNSLWIALVATLASLIVAVLAVWLLERSRTRLRPFIQPFMLAPLAFPGPSSASPW</sequence>
<comment type="subcellular location">
    <subcellularLocation>
        <location evidence="1">Cell inner membrane</location>
        <topology evidence="1">Multi-pass membrane protein</topology>
    </subcellularLocation>
    <subcellularLocation>
        <location evidence="8">Cell membrane</location>
        <topology evidence="8">Multi-pass membrane protein</topology>
    </subcellularLocation>
</comment>
<accession>A0ABZ1AZP9</accession>
<dbReference type="PROSITE" id="PS50928">
    <property type="entry name" value="ABC_TM1"/>
    <property type="match status" value="2"/>
</dbReference>
<dbReference type="InterPro" id="IPR000515">
    <property type="entry name" value="MetI-like"/>
</dbReference>
<dbReference type="RefSeq" id="WP_324273645.1">
    <property type="nucleotide sequence ID" value="NZ_CP141261.1"/>
</dbReference>
<evidence type="ECO:0000256" key="1">
    <source>
        <dbReference type="ARBA" id="ARBA00004429"/>
    </source>
</evidence>
<evidence type="ECO:0000256" key="4">
    <source>
        <dbReference type="ARBA" id="ARBA00022519"/>
    </source>
</evidence>
<keyword evidence="7 8" id="KW-0472">Membrane</keyword>
<name>A0ABZ1AZP9_9ACTN</name>
<organism evidence="10 11">
    <name type="scientific">Blastococcus brunescens</name>
    <dbReference type="NCBI Taxonomy" id="1564165"/>
    <lineage>
        <taxon>Bacteria</taxon>
        <taxon>Bacillati</taxon>
        <taxon>Actinomycetota</taxon>
        <taxon>Actinomycetes</taxon>
        <taxon>Geodermatophilales</taxon>
        <taxon>Geodermatophilaceae</taxon>
        <taxon>Blastococcus</taxon>
    </lineage>
</organism>
<keyword evidence="3" id="KW-1003">Cell membrane</keyword>
<dbReference type="InterPro" id="IPR035906">
    <property type="entry name" value="MetI-like_sf"/>
</dbReference>
<feature type="transmembrane region" description="Helical" evidence="8">
    <location>
        <begin position="308"/>
        <end position="329"/>
    </location>
</feature>
<dbReference type="Proteomes" id="UP001324287">
    <property type="component" value="Chromosome"/>
</dbReference>
<feature type="transmembrane region" description="Helical" evidence="8">
    <location>
        <begin position="89"/>
        <end position="114"/>
    </location>
</feature>
<feature type="domain" description="ABC transmembrane type-1" evidence="9">
    <location>
        <begin position="11"/>
        <end position="214"/>
    </location>
</feature>
<evidence type="ECO:0000259" key="9">
    <source>
        <dbReference type="PROSITE" id="PS50928"/>
    </source>
</evidence>
<evidence type="ECO:0000256" key="6">
    <source>
        <dbReference type="ARBA" id="ARBA00022989"/>
    </source>
</evidence>
<evidence type="ECO:0000256" key="8">
    <source>
        <dbReference type="RuleBase" id="RU363032"/>
    </source>
</evidence>
<dbReference type="PANTHER" id="PTHR43357">
    <property type="entry name" value="INNER MEMBRANE ABC TRANSPORTER PERMEASE PROTEIN YDCV"/>
    <property type="match status" value="1"/>
</dbReference>
<evidence type="ECO:0000256" key="2">
    <source>
        <dbReference type="ARBA" id="ARBA00022448"/>
    </source>
</evidence>
<keyword evidence="2 8" id="KW-0813">Transport</keyword>
<dbReference type="Pfam" id="PF00528">
    <property type="entry name" value="BPD_transp_1"/>
    <property type="match status" value="1"/>
</dbReference>
<feature type="transmembrane region" description="Helical" evidence="8">
    <location>
        <begin position="157"/>
        <end position="178"/>
    </location>
</feature>
<feature type="transmembrane region" description="Helical" evidence="8">
    <location>
        <begin position="198"/>
        <end position="216"/>
    </location>
</feature>
<keyword evidence="6 8" id="KW-1133">Transmembrane helix</keyword>